<sequence length="471" mass="53040">MAPRLTAGLQRQQHSSGLSYSLPNELLAQIFICWADIDEDGAWMASCVSQRWRRVVLSCSEVWCRIWVNLKPPAEEEDESWCVEEEFDHYRGKRRPMNLWLERSGAAELFLIFQVGAIAPVGWAINDMLNILAPHTSRFREVTLQVDFCLLANALLELLWEHAPALTHIDIICPKRIITDDKRTMDSLWTALDKAKGVRSLTCRGSLPPKINETLQPSMLRILVLEDVTAPIAHFRDGLEACQFLEQLFIRRVTLDTFNIRFTPLPPPKIVTLPALSLLHLENCSAEKIMNLLDTPNVRTLRAQNLVPYGTLSNRLDLDGIRGVNATMERFGGNLAAFIQRNSLELVTLYLNCSSIPDASLLQLLTSNSILRHLYLIDSFVGEPFMLGLAQNMQDTDKPICPVLESITLESCPLLSGKMVIDLIRSRNSGPSPIMSLTIGRCAMVNTAHIQILRTIDPERLRVNVVPEIDS</sequence>
<dbReference type="Gene3D" id="3.80.10.10">
    <property type="entry name" value="Ribonuclease Inhibitor"/>
    <property type="match status" value="1"/>
</dbReference>
<dbReference type="InterPro" id="IPR032675">
    <property type="entry name" value="LRR_dom_sf"/>
</dbReference>
<evidence type="ECO:0000313" key="1">
    <source>
        <dbReference type="EMBL" id="KIM88803.1"/>
    </source>
</evidence>
<dbReference type="SUPFAM" id="SSF81383">
    <property type="entry name" value="F-box domain"/>
    <property type="match status" value="1"/>
</dbReference>
<accession>A0A0C3BQL7</accession>
<dbReference type="SUPFAM" id="SSF52047">
    <property type="entry name" value="RNI-like"/>
    <property type="match status" value="1"/>
</dbReference>
<proteinExistence type="predicted"/>
<dbReference type="OrthoDB" id="2269034at2759"/>
<dbReference type="Proteomes" id="UP000054166">
    <property type="component" value="Unassembled WGS sequence"/>
</dbReference>
<gene>
    <name evidence="1" type="ORF">PILCRDRAFT_813785</name>
</gene>
<organism evidence="1 2">
    <name type="scientific">Piloderma croceum (strain F 1598)</name>
    <dbReference type="NCBI Taxonomy" id="765440"/>
    <lineage>
        <taxon>Eukaryota</taxon>
        <taxon>Fungi</taxon>
        <taxon>Dikarya</taxon>
        <taxon>Basidiomycota</taxon>
        <taxon>Agaricomycotina</taxon>
        <taxon>Agaricomycetes</taxon>
        <taxon>Agaricomycetidae</taxon>
        <taxon>Atheliales</taxon>
        <taxon>Atheliaceae</taxon>
        <taxon>Piloderma</taxon>
    </lineage>
</organism>
<dbReference type="InterPro" id="IPR036047">
    <property type="entry name" value="F-box-like_dom_sf"/>
</dbReference>
<protein>
    <submittedName>
        <fullName evidence="1">Uncharacterized protein</fullName>
    </submittedName>
</protein>
<dbReference type="EMBL" id="KN832976">
    <property type="protein sequence ID" value="KIM88803.1"/>
    <property type="molecule type" value="Genomic_DNA"/>
</dbReference>
<dbReference type="InParanoid" id="A0A0C3BQL7"/>
<reference evidence="2" key="2">
    <citation type="submission" date="2015-01" db="EMBL/GenBank/DDBJ databases">
        <title>Evolutionary Origins and Diversification of the Mycorrhizal Mutualists.</title>
        <authorList>
            <consortium name="DOE Joint Genome Institute"/>
            <consortium name="Mycorrhizal Genomics Consortium"/>
            <person name="Kohler A."/>
            <person name="Kuo A."/>
            <person name="Nagy L.G."/>
            <person name="Floudas D."/>
            <person name="Copeland A."/>
            <person name="Barry K.W."/>
            <person name="Cichocki N."/>
            <person name="Veneault-Fourrey C."/>
            <person name="LaButti K."/>
            <person name="Lindquist E.A."/>
            <person name="Lipzen A."/>
            <person name="Lundell T."/>
            <person name="Morin E."/>
            <person name="Murat C."/>
            <person name="Riley R."/>
            <person name="Ohm R."/>
            <person name="Sun H."/>
            <person name="Tunlid A."/>
            <person name="Henrissat B."/>
            <person name="Grigoriev I.V."/>
            <person name="Hibbett D.S."/>
            <person name="Martin F."/>
        </authorList>
    </citation>
    <scope>NUCLEOTIDE SEQUENCE [LARGE SCALE GENOMIC DNA]</scope>
    <source>
        <strain evidence="2">F 1598</strain>
    </source>
</reference>
<reference evidence="1 2" key="1">
    <citation type="submission" date="2014-04" db="EMBL/GenBank/DDBJ databases">
        <authorList>
            <consortium name="DOE Joint Genome Institute"/>
            <person name="Kuo A."/>
            <person name="Tarkka M."/>
            <person name="Buscot F."/>
            <person name="Kohler A."/>
            <person name="Nagy L.G."/>
            <person name="Floudas D."/>
            <person name="Copeland A."/>
            <person name="Barry K.W."/>
            <person name="Cichocki N."/>
            <person name="Veneault-Fourrey C."/>
            <person name="LaButti K."/>
            <person name="Lindquist E.A."/>
            <person name="Lipzen A."/>
            <person name="Lundell T."/>
            <person name="Morin E."/>
            <person name="Murat C."/>
            <person name="Sun H."/>
            <person name="Tunlid A."/>
            <person name="Henrissat B."/>
            <person name="Grigoriev I.V."/>
            <person name="Hibbett D.S."/>
            <person name="Martin F."/>
            <person name="Nordberg H.P."/>
            <person name="Cantor M.N."/>
            <person name="Hua S.X."/>
        </authorList>
    </citation>
    <scope>NUCLEOTIDE SEQUENCE [LARGE SCALE GENOMIC DNA]</scope>
    <source>
        <strain evidence="1 2">F 1598</strain>
    </source>
</reference>
<keyword evidence="2" id="KW-1185">Reference proteome</keyword>
<dbReference type="HOGENOM" id="CLU_485752_0_0_1"/>
<dbReference type="AlphaFoldDB" id="A0A0C3BQL7"/>
<evidence type="ECO:0000313" key="2">
    <source>
        <dbReference type="Proteomes" id="UP000054166"/>
    </source>
</evidence>
<name>A0A0C3BQL7_PILCF</name>